<protein>
    <submittedName>
        <fullName evidence="2">Uncharacterized protein</fullName>
    </submittedName>
</protein>
<evidence type="ECO:0000256" key="1">
    <source>
        <dbReference type="SAM" id="MobiDB-lite"/>
    </source>
</evidence>
<gene>
    <name evidence="2" type="ORF">CEPIT_LOCUS42637</name>
</gene>
<dbReference type="EMBL" id="CAMAPF010001089">
    <property type="protein sequence ID" value="CAH9145979.1"/>
    <property type="molecule type" value="Genomic_DNA"/>
</dbReference>
<dbReference type="AlphaFoldDB" id="A0AAV0GDQ2"/>
<reference evidence="2" key="1">
    <citation type="submission" date="2022-07" db="EMBL/GenBank/DDBJ databases">
        <authorList>
            <person name="Macas J."/>
            <person name="Novak P."/>
            <person name="Neumann P."/>
        </authorList>
    </citation>
    <scope>NUCLEOTIDE SEQUENCE</scope>
</reference>
<accession>A0AAV0GDQ2</accession>
<feature type="region of interest" description="Disordered" evidence="1">
    <location>
        <begin position="59"/>
        <end position="118"/>
    </location>
</feature>
<comment type="caution">
    <text evidence="2">The sequence shown here is derived from an EMBL/GenBank/DDBJ whole genome shotgun (WGS) entry which is preliminary data.</text>
</comment>
<organism evidence="2 3">
    <name type="scientific">Cuscuta epithymum</name>
    <dbReference type="NCBI Taxonomy" id="186058"/>
    <lineage>
        <taxon>Eukaryota</taxon>
        <taxon>Viridiplantae</taxon>
        <taxon>Streptophyta</taxon>
        <taxon>Embryophyta</taxon>
        <taxon>Tracheophyta</taxon>
        <taxon>Spermatophyta</taxon>
        <taxon>Magnoliopsida</taxon>
        <taxon>eudicotyledons</taxon>
        <taxon>Gunneridae</taxon>
        <taxon>Pentapetalae</taxon>
        <taxon>asterids</taxon>
        <taxon>lamiids</taxon>
        <taxon>Solanales</taxon>
        <taxon>Convolvulaceae</taxon>
        <taxon>Cuscuteae</taxon>
        <taxon>Cuscuta</taxon>
        <taxon>Cuscuta subgen. Cuscuta</taxon>
    </lineage>
</organism>
<proteinExistence type="predicted"/>
<feature type="compositionally biased region" description="Low complexity" evidence="1">
    <location>
        <begin position="66"/>
        <end position="92"/>
    </location>
</feature>
<feature type="compositionally biased region" description="Polar residues" evidence="1">
    <location>
        <begin position="93"/>
        <end position="113"/>
    </location>
</feature>
<evidence type="ECO:0000313" key="3">
    <source>
        <dbReference type="Proteomes" id="UP001152523"/>
    </source>
</evidence>
<name>A0AAV0GDQ2_9ASTE</name>
<dbReference type="Proteomes" id="UP001152523">
    <property type="component" value="Unassembled WGS sequence"/>
</dbReference>
<sequence length="176" mass="19693">MENRMETIERNHTSMKGIATTMAAIQASIANLENKIRSSSRSRPHASYASYRKSLTSSQKEWRTVSSGSQSRKASLSSQGSSLSAKVSSHASQQQHRTINHSPMISRGNSGRSLSDFDHRYHTEDRTPAQAGRKVDLPWFNGDEVYGWIVRMEHYFSLKATAEKDKVEVTAGAMEE</sequence>
<evidence type="ECO:0000313" key="2">
    <source>
        <dbReference type="EMBL" id="CAH9145979.1"/>
    </source>
</evidence>
<keyword evidence="3" id="KW-1185">Reference proteome</keyword>